<feature type="region of interest" description="Disordered" evidence="1">
    <location>
        <begin position="366"/>
        <end position="396"/>
    </location>
</feature>
<evidence type="ECO:0008006" key="4">
    <source>
        <dbReference type="Google" id="ProtNLM"/>
    </source>
</evidence>
<dbReference type="AlphaFoldDB" id="A0A0A2VI65"/>
<dbReference type="Proteomes" id="UP000030106">
    <property type="component" value="Unassembled WGS sequence"/>
</dbReference>
<name>A0A0A2VI65_BEABA</name>
<evidence type="ECO:0000256" key="1">
    <source>
        <dbReference type="SAM" id="MobiDB-lite"/>
    </source>
</evidence>
<feature type="compositionally biased region" description="Low complexity" evidence="1">
    <location>
        <begin position="509"/>
        <end position="529"/>
    </location>
</feature>
<dbReference type="Gene3D" id="1.10.10.60">
    <property type="entry name" value="Homeodomain-like"/>
    <property type="match status" value="1"/>
</dbReference>
<dbReference type="OrthoDB" id="5398572at2759"/>
<feature type="region of interest" description="Disordered" evidence="1">
    <location>
        <begin position="436"/>
        <end position="475"/>
    </location>
</feature>
<gene>
    <name evidence="2" type="ORF">BBAD15_g7408</name>
</gene>
<comment type="caution">
    <text evidence="2">The sequence shown here is derived from an EMBL/GenBank/DDBJ whole genome shotgun (WGS) entry which is preliminary data.</text>
</comment>
<evidence type="ECO:0000313" key="3">
    <source>
        <dbReference type="Proteomes" id="UP000030106"/>
    </source>
</evidence>
<feature type="compositionally biased region" description="Acidic residues" evidence="1">
    <location>
        <begin position="375"/>
        <end position="386"/>
    </location>
</feature>
<dbReference type="STRING" id="1245745.A0A0A2VI65"/>
<dbReference type="eggNOG" id="ENOG502SFIP">
    <property type="taxonomic scope" value="Eukaryota"/>
</dbReference>
<feature type="region of interest" description="Disordered" evidence="1">
    <location>
        <begin position="498"/>
        <end position="585"/>
    </location>
</feature>
<sequence length="699" mass="78039">MPPKRGTRATRAFTATEPMPTRSTRSQSRQAGPVKDRSSLVADPIARKGAPRGVSASEAEIPTSPRRNEDSDDDVEVGAENGQLHVVAQVSEEDLEFMCQCVYKLGSTAENILSHYRVFGDKDKLARRAFIMDIDNFASVRKQFLVDEGYAPYLHWAWATTPLTNDELDALKVAVILANLATLLETIWEGAWKNLDEAGSPNVEKLRIIDEEFQDLITGGFGFPINVTEAVLKLALEVRVAHVLAALTKADKNSNARKIMYDIFCDHRKDPTSAQINATLENGPYKRFASIDTQELDSLCREHIAVFSKHIGKNNVTFSNLPTLRKQYPAKSLLATIQTVFRDFGEPIDASRGIWKQLEHRDQSPNEFFDAASGGEDDISSDEDESQPIVRASNTDVGHSLFRDQADAEALERVQVTASGGIFAVDHDAAPFPSALSHRTADRVSSTPANHHQRSKRTHDQATTSDDGDDDDVFETDTRTISEAVHLKRRLTTKADATRVDREIRRRQQQQQQEHSPFFPSSSLSTSTTAVGGSTQVDKHARQANSVVPRNDARGTTTTTTTVALADGDASSVPRPRPSMHNGRVRWSQHDDEALLASIAKHYAKWADIERQAKHLFEHPRDQQAYRDRARNLKVKYILNDEPLPYGFDWVTLGPKEKERLLKHGKNYERMEADIDKNTGRPTNTEYIPAQVRDTPGSE</sequence>
<dbReference type="EMBL" id="ANFO01000708">
    <property type="protein sequence ID" value="KGQ07268.1"/>
    <property type="molecule type" value="Genomic_DNA"/>
</dbReference>
<feature type="compositionally biased region" description="Polar residues" evidence="1">
    <location>
        <begin position="21"/>
        <end position="30"/>
    </location>
</feature>
<feature type="region of interest" description="Disordered" evidence="1">
    <location>
        <begin position="1"/>
        <end position="75"/>
    </location>
</feature>
<evidence type="ECO:0000313" key="2">
    <source>
        <dbReference type="EMBL" id="KGQ07268.1"/>
    </source>
</evidence>
<feature type="region of interest" description="Disordered" evidence="1">
    <location>
        <begin position="673"/>
        <end position="699"/>
    </location>
</feature>
<reference evidence="2 3" key="1">
    <citation type="submission" date="2012-10" db="EMBL/GenBank/DDBJ databases">
        <title>Genome sequencing and analysis of entomopathogenic fungi Beauveria bassiana D1-5.</title>
        <authorList>
            <person name="Li Q."/>
            <person name="Wang L."/>
            <person name="Zhang Z."/>
            <person name="Wang Q."/>
            <person name="Ren J."/>
            <person name="Wang M."/>
            <person name="Xu W."/>
            <person name="Wang J."/>
            <person name="Lu Y."/>
            <person name="Du Q."/>
            <person name="Sun Z."/>
        </authorList>
    </citation>
    <scope>NUCLEOTIDE SEQUENCE [LARGE SCALE GENOMIC DNA]</scope>
    <source>
        <strain evidence="2 3">D1-5</strain>
    </source>
</reference>
<accession>A0A0A2VI65</accession>
<dbReference type="HOGENOM" id="CLU_015426_0_0_1"/>
<organism evidence="2 3">
    <name type="scientific">Beauveria bassiana D1-5</name>
    <dbReference type="NCBI Taxonomy" id="1245745"/>
    <lineage>
        <taxon>Eukaryota</taxon>
        <taxon>Fungi</taxon>
        <taxon>Dikarya</taxon>
        <taxon>Ascomycota</taxon>
        <taxon>Pezizomycotina</taxon>
        <taxon>Sordariomycetes</taxon>
        <taxon>Hypocreomycetidae</taxon>
        <taxon>Hypocreales</taxon>
        <taxon>Cordycipitaceae</taxon>
        <taxon>Beauveria</taxon>
    </lineage>
</organism>
<feature type="compositionally biased region" description="Acidic residues" evidence="1">
    <location>
        <begin position="466"/>
        <end position="475"/>
    </location>
</feature>
<proteinExistence type="predicted"/>
<protein>
    <recommendedName>
        <fullName evidence="4">Myb-like domain-containing protein</fullName>
    </recommendedName>
</protein>